<dbReference type="AlphaFoldDB" id="A0A7M4DNX7"/>
<evidence type="ECO:0000313" key="4">
    <source>
        <dbReference type="Proteomes" id="UP000419743"/>
    </source>
</evidence>
<dbReference type="InterPro" id="IPR032466">
    <property type="entry name" value="Metal_Hydrolase"/>
</dbReference>
<accession>A0A7M4DNX7</accession>
<evidence type="ECO:0000313" key="3">
    <source>
        <dbReference type="EMBL" id="VZO39163.1"/>
    </source>
</evidence>
<gene>
    <name evidence="3" type="ORF">HALOF300_03858</name>
</gene>
<dbReference type="InterPro" id="IPR006680">
    <property type="entry name" value="Amidohydro-rel"/>
</dbReference>
<dbReference type="PANTHER" id="PTHR43569">
    <property type="entry name" value="AMIDOHYDROLASE"/>
    <property type="match status" value="1"/>
</dbReference>
<dbReference type="GO" id="GO:0016787">
    <property type="term" value="F:hydrolase activity"/>
    <property type="evidence" value="ECO:0007669"/>
    <property type="project" value="UniProtKB-KW"/>
</dbReference>
<dbReference type="Gene3D" id="3.20.20.140">
    <property type="entry name" value="Metal-dependent hydrolases"/>
    <property type="match status" value="1"/>
</dbReference>
<protein>
    <submittedName>
        <fullName evidence="3">Amidohydrolase</fullName>
    </submittedName>
</protein>
<comment type="caution">
    <text evidence="3">The sequence shown here is derived from an EMBL/GenBank/DDBJ whole genome shotgun (WGS) entry which is preliminary data.</text>
</comment>
<name>A0A7M4DNX7_9MICO</name>
<dbReference type="SUPFAM" id="SSF51556">
    <property type="entry name" value="Metallo-dependent hydrolases"/>
    <property type="match status" value="1"/>
</dbReference>
<dbReference type="InterPro" id="IPR052350">
    <property type="entry name" value="Metallo-dep_Lactonases"/>
</dbReference>
<comment type="similarity">
    <text evidence="1">Belongs to the metallo-dependent hydrolases superfamily.</text>
</comment>
<dbReference type="PANTHER" id="PTHR43569:SF2">
    <property type="entry name" value="AMIDOHYDROLASE-RELATED DOMAIN-CONTAINING PROTEIN"/>
    <property type="match status" value="1"/>
</dbReference>
<reference evidence="3 4" key="1">
    <citation type="submission" date="2019-11" db="EMBL/GenBank/DDBJ databases">
        <authorList>
            <person name="Criscuolo A."/>
        </authorList>
    </citation>
    <scope>NUCLEOTIDE SEQUENCE [LARGE SCALE GENOMIC DNA]</scope>
    <source>
        <strain evidence="3">CIP111667</strain>
    </source>
</reference>
<dbReference type="EMBL" id="CACRYJ010000057">
    <property type="protein sequence ID" value="VZO39163.1"/>
    <property type="molecule type" value="Genomic_DNA"/>
</dbReference>
<dbReference type="RefSeq" id="WP_156742510.1">
    <property type="nucleotide sequence ID" value="NZ_CACRYJ010000057.1"/>
</dbReference>
<keyword evidence="4" id="KW-1185">Reference proteome</keyword>
<keyword evidence="3" id="KW-0378">Hydrolase</keyword>
<dbReference type="Proteomes" id="UP000419743">
    <property type="component" value="Unassembled WGS sequence"/>
</dbReference>
<evidence type="ECO:0000256" key="1">
    <source>
        <dbReference type="ARBA" id="ARBA00038310"/>
    </source>
</evidence>
<proteinExistence type="inferred from homology"/>
<organism evidence="3 4">
    <name type="scientific">Occultella aeris</name>
    <dbReference type="NCBI Taxonomy" id="2761496"/>
    <lineage>
        <taxon>Bacteria</taxon>
        <taxon>Bacillati</taxon>
        <taxon>Actinomycetota</taxon>
        <taxon>Actinomycetes</taxon>
        <taxon>Micrococcales</taxon>
        <taxon>Ruaniaceae</taxon>
        <taxon>Occultella</taxon>
    </lineage>
</organism>
<feature type="domain" description="Amidohydrolase-related" evidence="2">
    <location>
        <begin position="3"/>
        <end position="257"/>
    </location>
</feature>
<dbReference type="Pfam" id="PF04909">
    <property type="entry name" value="Amidohydro_2"/>
    <property type="match status" value="1"/>
</dbReference>
<sequence>MIVDAHAHAWARWPYPAAVPDPLTRGSVGSLLYEMDAAGVDRALVVCAGIGGDEDRTDNTRNNDYVLAAASEHPDRLSVALDVDSRWTPEYHLPGAPQRLARALAEAGDAVGRVAGVTHYLADETDDWFGGDDAAGFLATLAAHGLLLSLHARPAWFGAVAAAARAHPDVPVLIHHQGHVGSDAPAEAAALRDLATVANVYVKVSGFHYLTERTWDFPYTDRRVLADLLEHFGPQRLAWGSDFPVSRPHLTYRQALETVRSYSGLDGGSSAAVLGGTMAGLLGLTAPVTDPVGAR</sequence>
<evidence type="ECO:0000259" key="2">
    <source>
        <dbReference type="Pfam" id="PF04909"/>
    </source>
</evidence>